<dbReference type="PANTHER" id="PTHR46429">
    <property type="entry name" value="23S RRNA (GUANOSINE-2'-O-)-METHYLTRANSFERASE RLMB"/>
    <property type="match status" value="1"/>
</dbReference>
<dbReference type="PANTHER" id="PTHR46429:SF1">
    <property type="entry name" value="23S RRNA (GUANOSINE-2'-O-)-METHYLTRANSFERASE RLMB"/>
    <property type="match status" value="1"/>
</dbReference>
<protein>
    <submittedName>
        <fullName evidence="4">tRNA/rRNA methyltransferase SpoU</fullName>
    </submittedName>
</protein>
<dbReference type="GO" id="GO:0008173">
    <property type="term" value="F:RNA methyltransferase activity"/>
    <property type="evidence" value="ECO:0007669"/>
    <property type="project" value="InterPro"/>
</dbReference>
<dbReference type="InterPro" id="IPR029028">
    <property type="entry name" value="Alpha/beta_knot_MTases"/>
</dbReference>
<comment type="caution">
    <text evidence="4">The sequence shown here is derived from an EMBL/GenBank/DDBJ whole genome shotgun (WGS) entry which is preliminary data.</text>
</comment>
<dbReference type="Proteomes" id="UP000033945">
    <property type="component" value="Unassembled WGS sequence"/>
</dbReference>
<gene>
    <name evidence="4" type="ORF">UW55_C0007G0046</name>
</gene>
<dbReference type="GO" id="GO:0032259">
    <property type="term" value="P:methylation"/>
    <property type="evidence" value="ECO:0007669"/>
    <property type="project" value="UniProtKB-KW"/>
</dbReference>
<keyword evidence="2 4" id="KW-0808">Transferase</keyword>
<dbReference type="EMBL" id="LCIT01000007">
    <property type="protein sequence ID" value="KKT63006.1"/>
    <property type="molecule type" value="Genomic_DNA"/>
</dbReference>
<dbReference type="GO" id="GO:0006396">
    <property type="term" value="P:RNA processing"/>
    <property type="evidence" value="ECO:0007669"/>
    <property type="project" value="InterPro"/>
</dbReference>
<proteinExistence type="predicted"/>
<sequence length="161" mass="18194">MKIFVILHNIRSLHNIGSIFRTAEGLGASKIYLTGYTPEPYDFFGKLRKDFAKTALSAEKYISWEKLRYIAVLMKRLKKEGIQIVALEQSKKSINLKKFKSKKSIALILGNEVKGVPKSILTKCDKILEIKMRGKKESLNVSVAAGIAIWEITNLPQPPPY</sequence>
<dbReference type="AlphaFoldDB" id="A0A0G1IUF7"/>
<evidence type="ECO:0000256" key="1">
    <source>
        <dbReference type="ARBA" id="ARBA00022603"/>
    </source>
</evidence>
<evidence type="ECO:0000313" key="4">
    <source>
        <dbReference type="EMBL" id="KKT63006.1"/>
    </source>
</evidence>
<accession>A0A0G1IUF7</accession>
<evidence type="ECO:0000313" key="5">
    <source>
        <dbReference type="Proteomes" id="UP000033945"/>
    </source>
</evidence>
<dbReference type="Gene3D" id="3.40.1280.10">
    <property type="match status" value="1"/>
</dbReference>
<evidence type="ECO:0000259" key="3">
    <source>
        <dbReference type="Pfam" id="PF00588"/>
    </source>
</evidence>
<reference evidence="4 5" key="1">
    <citation type="journal article" date="2015" name="Nature">
        <title>rRNA introns, odd ribosomes, and small enigmatic genomes across a large radiation of phyla.</title>
        <authorList>
            <person name="Brown C.T."/>
            <person name="Hug L.A."/>
            <person name="Thomas B.C."/>
            <person name="Sharon I."/>
            <person name="Castelle C.J."/>
            <person name="Singh A."/>
            <person name="Wilkins M.J."/>
            <person name="Williams K.H."/>
            <person name="Banfield J.F."/>
        </authorList>
    </citation>
    <scope>NUCLEOTIDE SEQUENCE [LARGE SCALE GENOMIC DNA]</scope>
</reference>
<organism evidence="4 5">
    <name type="scientific">Candidatus Giovannonibacteria bacterium GW2011_GWA2_44_26</name>
    <dbReference type="NCBI Taxonomy" id="1618648"/>
    <lineage>
        <taxon>Bacteria</taxon>
        <taxon>Candidatus Giovannoniibacteriota</taxon>
    </lineage>
</organism>
<dbReference type="GO" id="GO:0003723">
    <property type="term" value="F:RNA binding"/>
    <property type="evidence" value="ECO:0007669"/>
    <property type="project" value="InterPro"/>
</dbReference>
<evidence type="ECO:0000256" key="2">
    <source>
        <dbReference type="ARBA" id="ARBA00022679"/>
    </source>
</evidence>
<dbReference type="GO" id="GO:0005829">
    <property type="term" value="C:cytosol"/>
    <property type="evidence" value="ECO:0007669"/>
    <property type="project" value="TreeGrafter"/>
</dbReference>
<dbReference type="SUPFAM" id="SSF75217">
    <property type="entry name" value="alpha/beta knot"/>
    <property type="match status" value="1"/>
</dbReference>
<feature type="domain" description="tRNA/rRNA methyltransferase SpoU type" evidence="3">
    <location>
        <begin position="3"/>
        <end position="149"/>
    </location>
</feature>
<dbReference type="InterPro" id="IPR004441">
    <property type="entry name" value="rRNA_MeTrfase_TrmH"/>
</dbReference>
<keyword evidence="1 4" id="KW-0489">Methyltransferase</keyword>
<dbReference type="Pfam" id="PF00588">
    <property type="entry name" value="SpoU_methylase"/>
    <property type="match status" value="1"/>
</dbReference>
<dbReference type="InterPro" id="IPR001537">
    <property type="entry name" value="SpoU_MeTrfase"/>
</dbReference>
<name>A0A0G1IUF7_9BACT</name>
<dbReference type="InterPro" id="IPR029026">
    <property type="entry name" value="tRNA_m1G_MTases_N"/>
</dbReference>